<dbReference type="PANTHER" id="PTHR43777:SF1">
    <property type="entry name" value="MOLYBDENUM COFACTOR CYTIDYLYLTRANSFERASE"/>
    <property type="match status" value="1"/>
</dbReference>
<dbReference type="AlphaFoldDB" id="A0AA41ZAY5"/>
<sequence length="196" mass="20164">MIAAERVGALLLAAGESRRFGAADKLLAELRGQPLVRHVAERLAGLGFGARIAVCSDDRVAALLDDSGFHVLRNDAPGRGLSHSLALGIGALPETVDAALICLGDMPNVPATHFDALLARFDPAQAPIVASDRAGQPMPPALFGRSSFADLCARTGDRGARDLLATAARVAAAAGWLADIDAPADLARAVTLDDAD</sequence>
<dbReference type="Pfam" id="PF12804">
    <property type="entry name" value="NTP_transf_3"/>
    <property type="match status" value="1"/>
</dbReference>
<name>A0AA41ZAY5_9SPHN</name>
<dbReference type="EMBL" id="JANFAV010000011">
    <property type="protein sequence ID" value="MCW6536228.1"/>
    <property type="molecule type" value="Genomic_DNA"/>
</dbReference>
<dbReference type="GO" id="GO:0016779">
    <property type="term" value="F:nucleotidyltransferase activity"/>
    <property type="evidence" value="ECO:0007669"/>
    <property type="project" value="UniProtKB-ARBA"/>
</dbReference>
<protein>
    <submittedName>
        <fullName evidence="3">Nucleotidyltransferase family protein</fullName>
    </submittedName>
</protein>
<keyword evidence="1" id="KW-0460">Magnesium</keyword>
<dbReference type="CDD" id="cd04182">
    <property type="entry name" value="GT_2_like_f"/>
    <property type="match status" value="1"/>
</dbReference>
<accession>A0AA41ZAY5</accession>
<evidence type="ECO:0000313" key="3">
    <source>
        <dbReference type="EMBL" id="MCW6536228.1"/>
    </source>
</evidence>
<dbReference type="Gene3D" id="3.90.550.10">
    <property type="entry name" value="Spore Coat Polysaccharide Biosynthesis Protein SpsA, Chain A"/>
    <property type="match status" value="1"/>
</dbReference>
<gene>
    <name evidence="3" type="ORF">NEE01_15720</name>
</gene>
<dbReference type="RefSeq" id="WP_179512463.1">
    <property type="nucleotide sequence ID" value="NZ_JANFAV010000011.1"/>
</dbReference>
<dbReference type="InterPro" id="IPR029044">
    <property type="entry name" value="Nucleotide-diphossugar_trans"/>
</dbReference>
<dbReference type="PANTHER" id="PTHR43777">
    <property type="entry name" value="MOLYBDENUM COFACTOR CYTIDYLYLTRANSFERASE"/>
    <property type="match status" value="1"/>
</dbReference>
<evidence type="ECO:0000259" key="2">
    <source>
        <dbReference type="Pfam" id="PF12804"/>
    </source>
</evidence>
<evidence type="ECO:0000313" key="4">
    <source>
        <dbReference type="Proteomes" id="UP001165565"/>
    </source>
</evidence>
<feature type="domain" description="MobA-like NTP transferase" evidence="2">
    <location>
        <begin position="9"/>
        <end position="167"/>
    </location>
</feature>
<dbReference type="SUPFAM" id="SSF53448">
    <property type="entry name" value="Nucleotide-diphospho-sugar transferases"/>
    <property type="match status" value="1"/>
</dbReference>
<comment type="caution">
    <text evidence="3">The sequence shown here is derived from an EMBL/GenBank/DDBJ whole genome shotgun (WGS) entry which is preliminary data.</text>
</comment>
<reference evidence="3" key="1">
    <citation type="submission" date="2022-06" db="EMBL/GenBank/DDBJ databases">
        <title>Sphingomonas sp. nov. isolated from rhizosphere soil of tomato.</title>
        <authorList>
            <person name="Dong H."/>
            <person name="Gao R."/>
        </authorList>
    </citation>
    <scope>NUCLEOTIDE SEQUENCE</scope>
    <source>
        <strain evidence="3">MMSM24</strain>
    </source>
</reference>
<dbReference type="InterPro" id="IPR025877">
    <property type="entry name" value="MobA-like_NTP_Trfase"/>
</dbReference>
<organism evidence="3 4">
    <name type="scientific">Sphingomonas lycopersici</name>
    <dbReference type="NCBI Taxonomy" id="2951807"/>
    <lineage>
        <taxon>Bacteria</taxon>
        <taxon>Pseudomonadati</taxon>
        <taxon>Pseudomonadota</taxon>
        <taxon>Alphaproteobacteria</taxon>
        <taxon>Sphingomonadales</taxon>
        <taxon>Sphingomonadaceae</taxon>
        <taxon>Sphingomonas</taxon>
    </lineage>
</organism>
<evidence type="ECO:0000256" key="1">
    <source>
        <dbReference type="ARBA" id="ARBA00022842"/>
    </source>
</evidence>
<proteinExistence type="predicted"/>
<dbReference type="Proteomes" id="UP001165565">
    <property type="component" value="Unassembled WGS sequence"/>
</dbReference>
<keyword evidence="4" id="KW-1185">Reference proteome</keyword>